<proteinExistence type="predicted"/>
<dbReference type="EMBL" id="QGKY02000089">
    <property type="protein sequence ID" value="KAF2610671.1"/>
    <property type="molecule type" value="Genomic_DNA"/>
</dbReference>
<comment type="caution">
    <text evidence="1">The sequence shown here is derived from an EMBL/GenBank/DDBJ whole genome shotgun (WGS) entry which is preliminary data.</text>
</comment>
<dbReference type="AlphaFoldDB" id="A0A8S9LXY9"/>
<sequence length="229" mass="25555">MHMSSTLTHRLWSFSALEKLLVLKHPMAGATPPAQNAIESFNVDSRHSHVNTAITTTQLELSGYPPIAQVYVFIKLMSQLEDLHSPLLYIVHAELLQHASPAFLNTVSIQSRASPYPISLIAINVHNSQDLLETDMKITLEMICLELEQLKVRPPLMSPRMSLMSLIVLKSKLTVQTFTRMYASARSSAMVSFAYRECPSSMPIIALPFILNLLLSFIKLSSGNTVLCF</sequence>
<accession>A0A8S9LXY9</accession>
<protein>
    <submittedName>
        <fullName evidence="1">Uncharacterized protein</fullName>
    </submittedName>
</protein>
<organism evidence="1">
    <name type="scientific">Brassica cretica</name>
    <name type="common">Mustard</name>
    <dbReference type="NCBI Taxonomy" id="69181"/>
    <lineage>
        <taxon>Eukaryota</taxon>
        <taxon>Viridiplantae</taxon>
        <taxon>Streptophyta</taxon>
        <taxon>Embryophyta</taxon>
        <taxon>Tracheophyta</taxon>
        <taxon>Spermatophyta</taxon>
        <taxon>Magnoliopsida</taxon>
        <taxon>eudicotyledons</taxon>
        <taxon>Gunneridae</taxon>
        <taxon>Pentapetalae</taxon>
        <taxon>rosids</taxon>
        <taxon>malvids</taxon>
        <taxon>Brassicales</taxon>
        <taxon>Brassicaceae</taxon>
        <taxon>Brassiceae</taxon>
        <taxon>Brassica</taxon>
    </lineage>
</organism>
<gene>
    <name evidence="1" type="ORF">F2Q70_00008872</name>
</gene>
<evidence type="ECO:0000313" key="1">
    <source>
        <dbReference type="EMBL" id="KAF2610671.1"/>
    </source>
</evidence>
<name>A0A8S9LXY9_BRACR</name>
<reference evidence="1" key="1">
    <citation type="submission" date="2019-12" db="EMBL/GenBank/DDBJ databases">
        <title>Genome sequencing and annotation of Brassica cretica.</title>
        <authorList>
            <person name="Studholme D.J."/>
            <person name="Sarris P.F."/>
        </authorList>
    </citation>
    <scope>NUCLEOTIDE SEQUENCE</scope>
    <source>
        <strain evidence="1">PFS-102/07</strain>
        <tissue evidence="1">Leaf</tissue>
    </source>
</reference>